<evidence type="ECO:0000313" key="4">
    <source>
        <dbReference type="Proteomes" id="UP000255163"/>
    </source>
</evidence>
<feature type="transmembrane region" description="Helical" evidence="1">
    <location>
        <begin position="21"/>
        <end position="39"/>
    </location>
</feature>
<keyword evidence="1" id="KW-0812">Transmembrane</keyword>
<gene>
    <name evidence="3" type="primary">yejM_3</name>
    <name evidence="3" type="ORF">NCTC12123_06056</name>
</gene>
<keyword evidence="3" id="KW-0378">Hydrolase</keyword>
<dbReference type="PROSITE" id="PS51257">
    <property type="entry name" value="PROKAR_LIPOPROTEIN"/>
    <property type="match status" value="1"/>
</dbReference>
<dbReference type="InterPro" id="IPR024588">
    <property type="entry name" value="YejM_N"/>
</dbReference>
<name>A0A376FMB8_ENTAS</name>
<evidence type="ECO:0000256" key="1">
    <source>
        <dbReference type="SAM" id="Phobius"/>
    </source>
</evidence>
<dbReference type="Proteomes" id="UP000255163">
    <property type="component" value="Unassembled WGS sequence"/>
</dbReference>
<protein>
    <submittedName>
        <fullName evidence="3">Predicted hydrolase of alkaline phosphatase superfamily</fullName>
    </submittedName>
</protein>
<dbReference type="EMBL" id="UFYI01000007">
    <property type="protein sequence ID" value="STD27317.1"/>
    <property type="molecule type" value="Genomic_DNA"/>
</dbReference>
<reference evidence="3 4" key="1">
    <citation type="submission" date="2018-06" db="EMBL/GenBank/DDBJ databases">
        <authorList>
            <consortium name="Pathogen Informatics"/>
            <person name="Doyle S."/>
        </authorList>
    </citation>
    <scope>NUCLEOTIDE SEQUENCE [LARGE SCALE GENOMIC DNA]</scope>
    <source>
        <strain evidence="3 4">NCTC12123</strain>
    </source>
</reference>
<organism evidence="3 4">
    <name type="scientific">Enterobacter asburiae</name>
    <dbReference type="NCBI Taxonomy" id="61645"/>
    <lineage>
        <taxon>Bacteria</taxon>
        <taxon>Pseudomonadati</taxon>
        <taxon>Pseudomonadota</taxon>
        <taxon>Gammaproteobacteria</taxon>
        <taxon>Enterobacterales</taxon>
        <taxon>Enterobacteriaceae</taxon>
        <taxon>Enterobacter</taxon>
        <taxon>Enterobacter cloacae complex</taxon>
    </lineage>
</organism>
<accession>A0A376FMB8</accession>
<evidence type="ECO:0000313" key="3">
    <source>
        <dbReference type="EMBL" id="STD27317.1"/>
    </source>
</evidence>
<dbReference type="GO" id="GO:0016787">
    <property type="term" value="F:hydrolase activity"/>
    <property type="evidence" value="ECO:0007669"/>
    <property type="project" value="UniProtKB-KW"/>
</dbReference>
<evidence type="ECO:0000259" key="2">
    <source>
        <dbReference type="Pfam" id="PF11893"/>
    </source>
</evidence>
<keyword evidence="1" id="KW-0472">Membrane</keyword>
<keyword evidence="1" id="KW-1133">Transmembrane helix</keyword>
<proteinExistence type="predicted"/>
<dbReference type="Pfam" id="PF11893">
    <property type="entry name" value="DUF3413"/>
    <property type="match status" value="1"/>
</dbReference>
<sequence>MVTNRQRYREKVSQMVSWGHWFALFNILLATVIGCRYLFVADWPTTLTGRIYSWMSVVGHFSFLVFATYLLILFPLDVYRHVAASDAVLVRHSCDGGDDAAAYRQ</sequence>
<dbReference type="AlphaFoldDB" id="A0A376FMB8"/>
<feature type="transmembrane region" description="Helical" evidence="1">
    <location>
        <begin position="51"/>
        <end position="74"/>
    </location>
</feature>
<feature type="domain" description="Inner membrane protein YejM N-terminal" evidence="2">
    <location>
        <begin position="6"/>
        <end position="78"/>
    </location>
</feature>